<reference evidence="7 8" key="1">
    <citation type="submission" date="2023-06" db="EMBL/GenBank/DDBJ databases">
        <authorList>
            <person name="Oyuntsetseg B."/>
            <person name="Kim S.B."/>
        </authorList>
    </citation>
    <scope>NUCLEOTIDE SEQUENCE [LARGE SCALE GENOMIC DNA]</scope>
    <source>
        <strain evidence="7 8">2-15</strain>
    </source>
</reference>
<sequence>MAVPKRKKSRSNTRSRRAQWKAAVPDLVPITVDGERKLVPRRLIKHFQRLDR</sequence>
<dbReference type="GO" id="GO:0003735">
    <property type="term" value="F:structural constituent of ribosome"/>
    <property type="evidence" value="ECO:0007669"/>
    <property type="project" value="InterPro"/>
</dbReference>
<evidence type="ECO:0000313" key="7">
    <source>
        <dbReference type="EMBL" id="WIX76069.1"/>
    </source>
</evidence>
<feature type="region of interest" description="Disordered" evidence="6">
    <location>
        <begin position="1"/>
        <end position="20"/>
    </location>
</feature>
<keyword evidence="3 5" id="KW-0687">Ribonucleoprotein</keyword>
<evidence type="ECO:0000313" key="8">
    <source>
        <dbReference type="Proteomes" id="UP001236014"/>
    </source>
</evidence>
<feature type="compositionally biased region" description="Basic residues" evidence="6">
    <location>
        <begin position="1"/>
        <end position="19"/>
    </location>
</feature>
<name>A0A9Y2IAN0_9PSEU</name>
<evidence type="ECO:0000256" key="3">
    <source>
        <dbReference type="ARBA" id="ARBA00023274"/>
    </source>
</evidence>
<dbReference type="InterPro" id="IPR011332">
    <property type="entry name" value="Ribosomal_zn-bd"/>
</dbReference>
<comment type="similarity">
    <text evidence="1 5">Belongs to the bacterial ribosomal protein bL32 family.</text>
</comment>
<keyword evidence="2 5" id="KW-0689">Ribosomal protein</keyword>
<organism evidence="7 8">
    <name type="scientific">Amycolatopsis carbonis</name>
    <dbReference type="NCBI Taxonomy" id="715471"/>
    <lineage>
        <taxon>Bacteria</taxon>
        <taxon>Bacillati</taxon>
        <taxon>Actinomycetota</taxon>
        <taxon>Actinomycetes</taxon>
        <taxon>Pseudonocardiales</taxon>
        <taxon>Pseudonocardiaceae</taxon>
        <taxon>Amycolatopsis</taxon>
    </lineage>
</organism>
<gene>
    <name evidence="5 7" type="primary">rpmF</name>
    <name evidence="7" type="ORF">QRX50_31950</name>
</gene>
<protein>
    <recommendedName>
        <fullName evidence="4 5">Large ribosomal subunit protein bL32</fullName>
    </recommendedName>
</protein>
<dbReference type="NCBIfam" id="TIGR01031">
    <property type="entry name" value="rpmF_bact"/>
    <property type="match status" value="1"/>
</dbReference>
<evidence type="ECO:0000256" key="1">
    <source>
        <dbReference type="ARBA" id="ARBA00008560"/>
    </source>
</evidence>
<dbReference type="KEGG" id="acab:QRX50_31950"/>
<evidence type="ECO:0000256" key="2">
    <source>
        <dbReference type="ARBA" id="ARBA00022980"/>
    </source>
</evidence>
<accession>A0A9Y2IAN0</accession>
<dbReference type="Pfam" id="PF01783">
    <property type="entry name" value="Ribosomal_L32p"/>
    <property type="match status" value="1"/>
</dbReference>
<proteinExistence type="inferred from homology"/>
<dbReference type="GO" id="GO:0006412">
    <property type="term" value="P:translation"/>
    <property type="evidence" value="ECO:0007669"/>
    <property type="project" value="UniProtKB-UniRule"/>
</dbReference>
<dbReference type="InterPro" id="IPR002677">
    <property type="entry name" value="Ribosomal_bL32"/>
</dbReference>
<dbReference type="EMBL" id="CP127294">
    <property type="protein sequence ID" value="WIX76069.1"/>
    <property type="molecule type" value="Genomic_DNA"/>
</dbReference>
<evidence type="ECO:0000256" key="6">
    <source>
        <dbReference type="SAM" id="MobiDB-lite"/>
    </source>
</evidence>
<keyword evidence="8" id="KW-1185">Reference proteome</keyword>
<evidence type="ECO:0000256" key="4">
    <source>
        <dbReference type="ARBA" id="ARBA00035178"/>
    </source>
</evidence>
<dbReference type="HAMAP" id="MF_00340">
    <property type="entry name" value="Ribosomal_bL32"/>
    <property type="match status" value="1"/>
</dbReference>
<dbReference type="AlphaFoldDB" id="A0A9Y2IAN0"/>
<dbReference type="GO" id="GO:0015934">
    <property type="term" value="C:large ribosomal subunit"/>
    <property type="evidence" value="ECO:0007669"/>
    <property type="project" value="InterPro"/>
</dbReference>
<dbReference type="SUPFAM" id="SSF57829">
    <property type="entry name" value="Zn-binding ribosomal proteins"/>
    <property type="match status" value="1"/>
</dbReference>
<dbReference type="RefSeq" id="WP_285966829.1">
    <property type="nucleotide sequence ID" value="NZ_CP127294.1"/>
</dbReference>
<evidence type="ECO:0000256" key="5">
    <source>
        <dbReference type="HAMAP-Rule" id="MF_00340"/>
    </source>
</evidence>
<dbReference type="Proteomes" id="UP001236014">
    <property type="component" value="Chromosome"/>
</dbReference>